<evidence type="ECO:0000256" key="1">
    <source>
        <dbReference type="SAM" id="MobiDB-lite"/>
    </source>
</evidence>
<gene>
    <name evidence="3" type="ORF">PR048_030593</name>
</gene>
<keyword evidence="4" id="KW-1185">Reference proteome</keyword>
<feature type="non-terminal residue" evidence="3">
    <location>
        <position position="287"/>
    </location>
</feature>
<feature type="compositionally biased region" description="Basic and acidic residues" evidence="1">
    <location>
        <begin position="217"/>
        <end position="228"/>
    </location>
</feature>
<proteinExistence type="predicted"/>
<keyword evidence="2" id="KW-1133">Transmembrane helix</keyword>
<name>A0ABQ9GA66_9NEOP</name>
<evidence type="ECO:0000313" key="4">
    <source>
        <dbReference type="Proteomes" id="UP001159363"/>
    </source>
</evidence>
<feature type="transmembrane region" description="Helical" evidence="2">
    <location>
        <begin position="12"/>
        <end position="33"/>
    </location>
</feature>
<feature type="region of interest" description="Disordered" evidence="1">
    <location>
        <begin position="217"/>
        <end position="269"/>
    </location>
</feature>
<evidence type="ECO:0000256" key="2">
    <source>
        <dbReference type="SAM" id="Phobius"/>
    </source>
</evidence>
<accession>A0ABQ9GA66</accession>
<keyword evidence="2" id="KW-0472">Membrane</keyword>
<comment type="caution">
    <text evidence="3">The sequence shown here is derived from an EMBL/GenBank/DDBJ whole genome shotgun (WGS) entry which is preliminary data.</text>
</comment>
<evidence type="ECO:0000313" key="3">
    <source>
        <dbReference type="EMBL" id="KAJ8869042.1"/>
    </source>
</evidence>
<sequence>MGLISLNILCYLLRILYSYSLTTILLTSAALFWTCAKHVASFSYHSRLIVHIALNPWMCQSMYGPFKRRRGTGINAWLKTNPGRTIKVFHLPVIVKEAFLQSVTSTNIAAGFQKTGISPLNVHTFSDDDFASAFVRDRPLPCGDHKILHNYEVSACGVTVEKNGDAIDERVLNAHFQVQYKWVNPFPKAPERNENPRRRLKRRKTTFLIDTPEEKAIEEGKRSTDEKRQKFKAKGIKMQRKQAKKVLKGKKKPKDNSSKGKMCIGRRNSTKAALARKKVLFAYTLFT</sequence>
<organism evidence="3 4">
    <name type="scientific">Dryococelus australis</name>
    <dbReference type="NCBI Taxonomy" id="614101"/>
    <lineage>
        <taxon>Eukaryota</taxon>
        <taxon>Metazoa</taxon>
        <taxon>Ecdysozoa</taxon>
        <taxon>Arthropoda</taxon>
        <taxon>Hexapoda</taxon>
        <taxon>Insecta</taxon>
        <taxon>Pterygota</taxon>
        <taxon>Neoptera</taxon>
        <taxon>Polyneoptera</taxon>
        <taxon>Phasmatodea</taxon>
        <taxon>Verophasmatodea</taxon>
        <taxon>Anareolatae</taxon>
        <taxon>Phasmatidae</taxon>
        <taxon>Eurycanthinae</taxon>
        <taxon>Dryococelus</taxon>
    </lineage>
</organism>
<dbReference type="Proteomes" id="UP001159363">
    <property type="component" value="Chromosome 13"/>
</dbReference>
<dbReference type="EMBL" id="JARBHB010000014">
    <property type="protein sequence ID" value="KAJ8869042.1"/>
    <property type="molecule type" value="Genomic_DNA"/>
</dbReference>
<feature type="compositionally biased region" description="Basic residues" evidence="1">
    <location>
        <begin position="229"/>
        <end position="253"/>
    </location>
</feature>
<keyword evidence="2" id="KW-0812">Transmembrane</keyword>
<reference evidence="3 4" key="1">
    <citation type="submission" date="2023-02" db="EMBL/GenBank/DDBJ databases">
        <title>LHISI_Scaffold_Assembly.</title>
        <authorList>
            <person name="Stuart O.P."/>
            <person name="Cleave R."/>
            <person name="Magrath M.J.L."/>
            <person name="Mikheyev A.S."/>
        </authorList>
    </citation>
    <scope>NUCLEOTIDE SEQUENCE [LARGE SCALE GENOMIC DNA]</scope>
    <source>
        <strain evidence="3">Daus_M_001</strain>
        <tissue evidence="3">Leg muscle</tissue>
    </source>
</reference>
<protein>
    <submittedName>
        <fullName evidence="3">Uncharacterized protein</fullName>
    </submittedName>
</protein>